<comment type="caution">
    <text evidence="2">The sequence shown here is derived from an EMBL/GenBank/DDBJ whole genome shotgun (WGS) entry which is preliminary data.</text>
</comment>
<keyword evidence="3" id="KW-1185">Reference proteome</keyword>
<dbReference type="Proteomes" id="UP000271974">
    <property type="component" value="Unassembled WGS sequence"/>
</dbReference>
<name>A0A433TLV1_ELYCH</name>
<reference evidence="2 3" key="1">
    <citation type="submission" date="2019-01" db="EMBL/GenBank/DDBJ databases">
        <title>A draft genome assembly of the solar-powered sea slug Elysia chlorotica.</title>
        <authorList>
            <person name="Cai H."/>
            <person name="Li Q."/>
            <person name="Fang X."/>
            <person name="Li J."/>
            <person name="Curtis N.E."/>
            <person name="Altenburger A."/>
            <person name="Shibata T."/>
            <person name="Feng M."/>
            <person name="Maeda T."/>
            <person name="Schwartz J.A."/>
            <person name="Shigenobu S."/>
            <person name="Lundholm N."/>
            <person name="Nishiyama T."/>
            <person name="Yang H."/>
            <person name="Hasebe M."/>
            <person name="Li S."/>
            <person name="Pierce S.K."/>
            <person name="Wang J."/>
        </authorList>
    </citation>
    <scope>NUCLEOTIDE SEQUENCE [LARGE SCALE GENOMIC DNA]</scope>
    <source>
        <strain evidence="2">EC2010</strain>
        <tissue evidence="2">Whole organism of an adult</tissue>
    </source>
</reference>
<feature type="non-terminal residue" evidence="2">
    <location>
        <position position="154"/>
    </location>
</feature>
<gene>
    <name evidence="2" type="ORF">EGW08_009641</name>
</gene>
<sequence>MSGRENGQKRRKRRKTRAERNMSRSLVNISQEQKPKSSKKEQQPNVGTVNPSITYAMRSGKGASMFVPSNYKAVTSGTITQSRITTTQRMFTNAKSSDWIKRGPIPETESMKKKVESDLQRILTFAEANRGSEFVNLTGLSDATEGHKGHDSDN</sequence>
<protein>
    <submittedName>
        <fullName evidence="2">Uncharacterized protein</fullName>
    </submittedName>
</protein>
<dbReference type="OrthoDB" id="6159458at2759"/>
<feature type="region of interest" description="Disordered" evidence="1">
    <location>
        <begin position="1"/>
        <end position="53"/>
    </location>
</feature>
<organism evidence="2 3">
    <name type="scientific">Elysia chlorotica</name>
    <name type="common">Eastern emerald elysia</name>
    <name type="synonym">Sea slug</name>
    <dbReference type="NCBI Taxonomy" id="188477"/>
    <lineage>
        <taxon>Eukaryota</taxon>
        <taxon>Metazoa</taxon>
        <taxon>Spiralia</taxon>
        <taxon>Lophotrochozoa</taxon>
        <taxon>Mollusca</taxon>
        <taxon>Gastropoda</taxon>
        <taxon>Heterobranchia</taxon>
        <taxon>Euthyneura</taxon>
        <taxon>Panpulmonata</taxon>
        <taxon>Sacoglossa</taxon>
        <taxon>Placobranchoidea</taxon>
        <taxon>Plakobranchidae</taxon>
        <taxon>Elysia</taxon>
    </lineage>
</organism>
<feature type="compositionally biased region" description="Basic and acidic residues" evidence="1">
    <location>
        <begin position="33"/>
        <end position="42"/>
    </location>
</feature>
<dbReference type="EMBL" id="RQTK01000280">
    <property type="protein sequence ID" value="RUS82567.1"/>
    <property type="molecule type" value="Genomic_DNA"/>
</dbReference>
<dbReference type="AlphaFoldDB" id="A0A433TLV1"/>
<proteinExistence type="predicted"/>
<evidence type="ECO:0000313" key="2">
    <source>
        <dbReference type="EMBL" id="RUS82567.1"/>
    </source>
</evidence>
<evidence type="ECO:0000313" key="3">
    <source>
        <dbReference type="Proteomes" id="UP000271974"/>
    </source>
</evidence>
<evidence type="ECO:0000256" key="1">
    <source>
        <dbReference type="SAM" id="MobiDB-lite"/>
    </source>
</evidence>
<accession>A0A433TLV1</accession>